<dbReference type="EMBL" id="JACRSS010000001">
    <property type="protein sequence ID" value="MBC8537337.1"/>
    <property type="molecule type" value="Genomic_DNA"/>
</dbReference>
<accession>A0A926DGE8</accession>
<dbReference type="AlphaFoldDB" id="A0A926DGE8"/>
<sequence length="199" mass="22854">MKELEYFYIDGELGWNQNQFPGWAMRNGGCAAVTVCDLCICLARQKGLSALYPFDPFHVEKQEYLAFSEQIKPYLHPRWQGIDTLELYLSGLLGYWRDAGAASLLGKGLPGAAPWQQAGELIKKQVDSSIPVPCLLLNHKGSTFKDFQWHWFNIAGYEEFDGEFYVKAITYGSFFWMNLQELWDTGYRRKGGLIQIEMQ</sequence>
<dbReference type="Proteomes" id="UP000617951">
    <property type="component" value="Unassembled WGS sequence"/>
</dbReference>
<protein>
    <submittedName>
        <fullName evidence="1">Uncharacterized protein</fullName>
    </submittedName>
</protein>
<name>A0A926DGE8_9FIRM</name>
<evidence type="ECO:0000313" key="1">
    <source>
        <dbReference type="EMBL" id="MBC8537337.1"/>
    </source>
</evidence>
<evidence type="ECO:0000313" key="2">
    <source>
        <dbReference type="Proteomes" id="UP000617951"/>
    </source>
</evidence>
<organism evidence="1 2">
    <name type="scientific">Guopingia tenuis</name>
    <dbReference type="NCBI Taxonomy" id="2763656"/>
    <lineage>
        <taxon>Bacteria</taxon>
        <taxon>Bacillati</taxon>
        <taxon>Bacillota</taxon>
        <taxon>Clostridia</taxon>
        <taxon>Christensenellales</taxon>
        <taxon>Christensenellaceae</taxon>
        <taxon>Guopingia</taxon>
    </lineage>
</organism>
<gene>
    <name evidence="1" type="ORF">H8693_00105</name>
</gene>
<proteinExistence type="predicted"/>
<keyword evidence="2" id="KW-1185">Reference proteome</keyword>
<reference evidence="1" key="1">
    <citation type="submission" date="2020-08" db="EMBL/GenBank/DDBJ databases">
        <title>Genome public.</title>
        <authorList>
            <person name="Liu C."/>
            <person name="Sun Q."/>
        </authorList>
    </citation>
    <scope>NUCLEOTIDE SEQUENCE</scope>
    <source>
        <strain evidence="1">NSJ-63</strain>
    </source>
</reference>
<dbReference type="RefSeq" id="WP_249279272.1">
    <property type="nucleotide sequence ID" value="NZ_JACRSS010000001.1"/>
</dbReference>
<comment type="caution">
    <text evidence="1">The sequence shown here is derived from an EMBL/GenBank/DDBJ whole genome shotgun (WGS) entry which is preliminary data.</text>
</comment>